<evidence type="ECO:0000313" key="2">
    <source>
        <dbReference type="EMBL" id="RKI92064.1"/>
    </source>
</evidence>
<comment type="caution">
    <text evidence="2">The sequence shown here is derived from an EMBL/GenBank/DDBJ whole genome shotgun (WGS) entry which is preliminary data.</text>
</comment>
<proteinExistence type="predicted"/>
<feature type="domain" description="YopX protein" evidence="1">
    <location>
        <begin position="4"/>
        <end position="129"/>
    </location>
</feature>
<evidence type="ECO:0000313" key="3">
    <source>
        <dbReference type="Proteomes" id="UP000280696"/>
    </source>
</evidence>
<dbReference type="RefSeq" id="WP_120468678.1">
    <property type="nucleotide sequence ID" value="NZ_RAYQ01000006.1"/>
</dbReference>
<reference evidence="2 3" key="1">
    <citation type="submission" date="2018-09" db="EMBL/GenBank/DDBJ databases">
        <title>Murine metabolic-syndrome-specific gut microbial biobank.</title>
        <authorList>
            <person name="Liu C."/>
        </authorList>
    </citation>
    <scope>NUCLEOTIDE SEQUENCE [LARGE SCALE GENOMIC DNA]</scope>
    <source>
        <strain evidence="2 3">0.1xD8-82</strain>
    </source>
</reference>
<keyword evidence="3" id="KW-1185">Reference proteome</keyword>
<dbReference type="Proteomes" id="UP000280696">
    <property type="component" value="Unassembled WGS sequence"/>
</dbReference>
<dbReference type="OrthoDB" id="1809393at2"/>
<organism evidence="2 3">
    <name type="scientific">Parablautia intestinalis</name>
    <dbReference type="NCBI Taxonomy" id="2320100"/>
    <lineage>
        <taxon>Bacteria</taxon>
        <taxon>Bacillati</taxon>
        <taxon>Bacillota</taxon>
        <taxon>Clostridia</taxon>
        <taxon>Lachnospirales</taxon>
        <taxon>Lachnospiraceae</taxon>
        <taxon>Parablautia</taxon>
    </lineage>
</organism>
<dbReference type="InterPro" id="IPR019096">
    <property type="entry name" value="YopX_protein"/>
</dbReference>
<dbReference type="InterPro" id="IPR023385">
    <property type="entry name" value="YopX-like_C"/>
</dbReference>
<dbReference type="SUPFAM" id="SSF159006">
    <property type="entry name" value="YopX-like"/>
    <property type="match status" value="1"/>
</dbReference>
<dbReference type="Pfam" id="PF09643">
    <property type="entry name" value="YopX"/>
    <property type="match status" value="1"/>
</dbReference>
<name>A0A3A9AM50_9FIRM</name>
<dbReference type="Gene3D" id="2.30.30.290">
    <property type="entry name" value="YopX-like domains"/>
    <property type="match status" value="1"/>
</dbReference>
<accession>A0A3A9AM50</accession>
<protein>
    <recommendedName>
        <fullName evidence="1">YopX protein domain-containing protein</fullName>
    </recommendedName>
</protein>
<evidence type="ECO:0000259" key="1">
    <source>
        <dbReference type="Pfam" id="PF09643"/>
    </source>
</evidence>
<gene>
    <name evidence="2" type="ORF">D7V94_08325</name>
</gene>
<dbReference type="AlphaFoldDB" id="A0A3A9AM50"/>
<sequence length="156" mass="18376">MGHKFRIWQDGKMLMPENVTENTFRYLLNRDGVVFGIDLKDMRWEGMIRMGPGCIMFQIGRKDMEGQEIYEGDVVRVRDWEDGRRWLTGTVEYNEEECGYLINFDTGDPEHGGLSISFSASPDCKVLGHRFEEKMQKLLKEQRERFMDPRREAAIE</sequence>
<dbReference type="EMBL" id="RAYQ01000006">
    <property type="protein sequence ID" value="RKI92064.1"/>
    <property type="molecule type" value="Genomic_DNA"/>
</dbReference>